<sequence>MSSEKGAIKEGTSMPQARGCGKPGCTCENCSCAAGQCHCGESGRAGNLSDPGQGGNQWQQQQGGQGMKKGCGKARCTCDNCGCPPGQCRCGNGGPGMSQGQQGGGKKGCGKENCGCDPCNCGGSCKCDSAGQGQKSQ</sequence>
<name>A0A1D1VQH0_RAMVA</name>
<protein>
    <submittedName>
        <fullName evidence="2">Uncharacterized protein</fullName>
    </submittedName>
</protein>
<reference evidence="2 3" key="1">
    <citation type="journal article" date="2016" name="Nat. Commun.">
        <title>Extremotolerant tardigrade genome and improved radiotolerance of human cultured cells by tardigrade-unique protein.</title>
        <authorList>
            <person name="Hashimoto T."/>
            <person name="Horikawa D.D."/>
            <person name="Saito Y."/>
            <person name="Kuwahara H."/>
            <person name="Kozuka-Hata H."/>
            <person name="Shin-I T."/>
            <person name="Minakuchi Y."/>
            <person name="Ohishi K."/>
            <person name="Motoyama A."/>
            <person name="Aizu T."/>
            <person name="Enomoto A."/>
            <person name="Kondo K."/>
            <person name="Tanaka S."/>
            <person name="Hara Y."/>
            <person name="Koshikawa S."/>
            <person name="Sagara H."/>
            <person name="Miura T."/>
            <person name="Yokobori S."/>
            <person name="Miyagawa K."/>
            <person name="Suzuki Y."/>
            <person name="Kubo T."/>
            <person name="Oyama M."/>
            <person name="Kohara Y."/>
            <person name="Fujiyama A."/>
            <person name="Arakawa K."/>
            <person name="Katayama T."/>
            <person name="Toyoda A."/>
            <person name="Kunieda T."/>
        </authorList>
    </citation>
    <scope>NUCLEOTIDE SEQUENCE [LARGE SCALE GENOMIC DNA]</scope>
    <source>
        <strain evidence="2 3">YOKOZUNA-1</strain>
    </source>
</reference>
<organism evidence="2 3">
    <name type="scientific">Ramazzottius varieornatus</name>
    <name type="common">Water bear</name>
    <name type="synonym">Tardigrade</name>
    <dbReference type="NCBI Taxonomy" id="947166"/>
    <lineage>
        <taxon>Eukaryota</taxon>
        <taxon>Metazoa</taxon>
        <taxon>Ecdysozoa</taxon>
        <taxon>Tardigrada</taxon>
        <taxon>Eutardigrada</taxon>
        <taxon>Parachela</taxon>
        <taxon>Hypsibioidea</taxon>
        <taxon>Ramazzottiidae</taxon>
        <taxon>Ramazzottius</taxon>
    </lineage>
</organism>
<proteinExistence type="predicted"/>
<dbReference type="AlphaFoldDB" id="A0A1D1VQH0"/>
<feature type="region of interest" description="Disordered" evidence="1">
    <location>
        <begin position="46"/>
        <end position="73"/>
    </location>
</feature>
<evidence type="ECO:0000313" key="3">
    <source>
        <dbReference type="Proteomes" id="UP000186922"/>
    </source>
</evidence>
<evidence type="ECO:0000256" key="1">
    <source>
        <dbReference type="SAM" id="MobiDB-lite"/>
    </source>
</evidence>
<dbReference type="Proteomes" id="UP000186922">
    <property type="component" value="Unassembled WGS sequence"/>
</dbReference>
<keyword evidence="3" id="KW-1185">Reference proteome</keyword>
<evidence type="ECO:0000313" key="2">
    <source>
        <dbReference type="EMBL" id="GAV01968.1"/>
    </source>
</evidence>
<dbReference type="EMBL" id="BDGG01000007">
    <property type="protein sequence ID" value="GAV01968.1"/>
    <property type="molecule type" value="Genomic_DNA"/>
</dbReference>
<accession>A0A1D1VQH0</accession>
<feature type="region of interest" description="Disordered" evidence="1">
    <location>
        <begin position="1"/>
        <end position="23"/>
    </location>
</feature>
<comment type="caution">
    <text evidence="2">The sequence shown here is derived from an EMBL/GenBank/DDBJ whole genome shotgun (WGS) entry which is preliminary data.</text>
</comment>
<gene>
    <name evidence="2" type="primary">RvY_12590</name>
    <name evidence="2" type="synonym">RvY_12590.1</name>
    <name evidence="2" type="ORF">RvY_12590-1</name>
</gene>